<accession>A0ABM5AVL6</accession>
<feature type="region of interest" description="Disordered" evidence="1">
    <location>
        <begin position="201"/>
        <end position="251"/>
    </location>
</feature>
<evidence type="ECO:0000313" key="2">
    <source>
        <dbReference type="Proteomes" id="UP001652641"/>
    </source>
</evidence>
<reference evidence="3" key="1">
    <citation type="submission" date="2025-08" db="UniProtKB">
        <authorList>
            <consortium name="RefSeq"/>
        </authorList>
    </citation>
    <scope>IDENTIFICATION</scope>
    <source>
        <tissue evidence="3">Cell line</tissue>
    </source>
</reference>
<name>A0ABM5AVL6_VULVU</name>
<organism evidence="2 3">
    <name type="scientific">Vulpes vulpes</name>
    <name type="common">Red fox</name>
    <dbReference type="NCBI Taxonomy" id="9627"/>
    <lineage>
        <taxon>Eukaryota</taxon>
        <taxon>Metazoa</taxon>
        <taxon>Chordata</taxon>
        <taxon>Craniata</taxon>
        <taxon>Vertebrata</taxon>
        <taxon>Euteleostomi</taxon>
        <taxon>Mammalia</taxon>
        <taxon>Eutheria</taxon>
        <taxon>Laurasiatheria</taxon>
        <taxon>Carnivora</taxon>
        <taxon>Caniformia</taxon>
        <taxon>Canidae</taxon>
        <taxon>Vulpes</taxon>
    </lineage>
</organism>
<dbReference type="GeneID" id="112910609"/>
<evidence type="ECO:0000313" key="3">
    <source>
        <dbReference type="RefSeq" id="XP_072618826.1"/>
    </source>
</evidence>
<evidence type="ECO:0008006" key="4">
    <source>
        <dbReference type="Google" id="ProtNLM"/>
    </source>
</evidence>
<feature type="compositionally biased region" description="Polar residues" evidence="1">
    <location>
        <begin position="168"/>
        <end position="179"/>
    </location>
</feature>
<feature type="compositionally biased region" description="Low complexity" evidence="1">
    <location>
        <begin position="75"/>
        <end position="90"/>
    </location>
</feature>
<evidence type="ECO:0000256" key="1">
    <source>
        <dbReference type="SAM" id="MobiDB-lite"/>
    </source>
</evidence>
<protein>
    <recommendedName>
        <fullName evidence="4">Collagen alpha-1(I) chain-like</fullName>
    </recommendedName>
</protein>
<dbReference type="RefSeq" id="XP_072618826.1">
    <property type="nucleotide sequence ID" value="XM_072762725.1"/>
</dbReference>
<feature type="region of interest" description="Disordered" evidence="1">
    <location>
        <begin position="1"/>
        <end position="181"/>
    </location>
</feature>
<proteinExistence type="predicted"/>
<feature type="compositionally biased region" description="Pro residues" evidence="1">
    <location>
        <begin position="91"/>
        <end position="103"/>
    </location>
</feature>
<dbReference type="Proteomes" id="UP001652641">
    <property type="component" value="Chromosome 7"/>
</dbReference>
<gene>
    <name evidence="3" type="primary">LOC112910609</name>
</gene>
<feature type="compositionally biased region" description="Low complexity" evidence="1">
    <location>
        <begin position="40"/>
        <end position="52"/>
    </location>
</feature>
<feature type="compositionally biased region" description="Low complexity" evidence="1">
    <location>
        <begin position="124"/>
        <end position="135"/>
    </location>
</feature>
<keyword evidence="2" id="KW-1185">Reference proteome</keyword>
<sequence length="312" mass="31667">MAGPGGGRAAPRGLTEPHRSSPSAPGDVVRHHRVRGGRARGPARAARTQARPLLRRPSRDTREVTGPARAPPRLLPGAGVRGSPGLRGTPGPCPPPGPAPPRRPAGSPRAREAGDGAPWAASSGPHPRAGRPRPCGAGGPGWGRQAGPQREAGPGPGPGPGPGGSSGLSNIATLASSSGGLHGSRVRLRFSEQYFRVKSAPERGWGAPGQLSGAGGNSASHRPDAGLGAEPPAPAPACSRHPLHPLQPGPPAPAPLAPLAACAPCTCTPCTCTPCSLRPLHLHPLHLHPDLVAEELRRQRPHVSGSLRSRLK</sequence>